<dbReference type="AlphaFoldDB" id="A0A6C0JLJ9"/>
<organism evidence="2">
    <name type="scientific">viral metagenome</name>
    <dbReference type="NCBI Taxonomy" id="1070528"/>
    <lineage>
        <taxon>unclassified sequences</taxon>
        <taxon>metagenomes</taxon>
        <taxon>organismal metagenomes</taxon>
    </lineage>
</organism>
<keyword evidence="1" id="KW-0812">Transmembrane</keyword>
<sequence>MGYLNQTKSKTMKKEPDCLVLFGQILWETLLIPFYEIEAIYLRARKKTQS</sequence>
<protein>
    <submittedName>
        <fullName evidence="2">Uncharacterized protein</fullName>
    </submittedName>
</protein>
<keyword evidence="1" id="KW-0472">Membrane</keyword>
<name>A0A6C0JLJ9_9ZZZZ</name>
<proteinExistence type="predicted"/>
<accession>A0A6C0JLJ9</accession>
<evidence type="ECO:0000256" key="1">
    <source>
        <dbReference type="SAM" id="Phobius"/>
    </source>
</evidence>
<dbReference type="EMBL" id="MN740404">
    <property type="protein sequence ID" value="QHU04708.1"/>
    <property type="molecule type" value="Genomic_DNA"/>
</dbReference>
<reference evidence="2" key="1">
    <citation type="journal article" date="2020" name="Nature">
        <title>Giant virus diversity and host interactions through global metagenomics.</title>
        <authorList>
            <person name="Schulz F."/>
            <person name="Roux S."/>
            <person name="Paez-Espino D."/>
            <person name="Jungbluth S."/>
            <person name="Walsh D.A."/>
            <person name="Denef V.J."/>
            <person name="McMahon K.D."/>
            <person name="Konstantinidis K.T."/>
            <person name="Eloe-Fadrosh E.A."/>
            <person name="Kyrpides N.C."/>
            <person name="Woyke T."/>
        </authorList>
    </citation>
    <scope>NUCLEOTIDE SEQUENCE</scope>
    <source>
        <strain evidence="2">GVMAG-M-3300027708-5</strain>
    </source>
</reference>
<feature type="transmembrane region" description="Helical" evidence="1">
    <location>
        <begin position="20"/>
        <end position="42"/>
    </location>
</feature>
<keyword evidence="1" id="KW-1133">Transmembrane helix</keyword>
<evidence type="ECO:0000313" key="2">
    <source>
        <dbReference type="EMBL" id="QHU04708.1"/>
    </source>
</evidence>